<gene>
    <name evidence="1" type="ordered locus">GBAA_pXO1_0001</name>
</gene>
<dbReference type="KEGG" id="bar:GBAA_pXO1_0001"/>
<dbReference type="AlphaFoldDB" id="Q6F014"/>
<keyword evidence="2" id="KW-1185">Reference proteome</keyword>
<accession>Q6F014</accession>
<dbReference type="Proteomes" id="UP000000594">
    <property type="component" value="Plasmid pXO1"/>
</dbReference>
<geneLocation type="plasmid" evidence="1 2">
    <name>pXO1</name>
</geneLocation>
<sequence>MVARIHLIKFKVVIKSKKRHSNECLFLWTK</sequence>
<evidence type="ECO:0000313" key="2">
    <source>
        <dbReference type="Proteomes" id="UP000000594"/>
    </source>
</evidence>
<organism evidence="1 2">
    <name type="scientific">Bacillus anthracis</name>
    <name type="common">anthrax bacterium</name>
    <dbReference type="NCBI Taxonomy" id="1392"/>
    <lineage>
        <taxon>Bacteria</taxon>
        <taxon>Bacillati</taxon>
        <taxon>Bacillota</taxon>
        <taxon>Bacilli</taxon>
        <taxon>Bacillales</taxon>
        <taxon>Bacillaceae</taxon>
        <taxon>Bacillus</taxon>
        <taxon>Bacillus cereus group</taxon>
    </lineage>
</organism>
<name>Q6F014_BACAN</name>
<keyword evidence="1" id="KW-0614">Plasmid</keyword>
<protein>
    <submittedName>
        <fullName evidence="1">Uncharacterized protein</fullName>
    </submittedName>
</protein>
<dbReference type="EMBL" id="AE017336">
    <property type="protein sequence ID" value="AAT28742.2"/>
    <property type="molecule type" value="Genomic_DNA"/>
</dbReference>
<proteinExistence type="predicted"/>
<evidence type="ECO:0000313" key="1">
    <source>
        <dbReference type="EMBL" id="AAT28742.2"/>
    </source>
</evidence>
<reference evidence="1 2" key="1">
    <citation type="journal article" date="2009" name="J. Bacteriol.">
        <title>The complete genome sequence of Bacillus anthracis Ames 'Ancestor'.</title>
        <authorList>
            <person name="Ravel J."/>
            <person name="Jiang L."/>
            <person name="Stanley S.T."/>
            <person name="Wilson M.R."/>
            <person name="Decker R.S."/>
            <person name="Read T.D."/>
            <person name="Worsham P."/>
            <person name="Keim P.S."/>
            <person name="Salzberg S.L."/>
            <person name="Fraser-Liggett C.M."/>
            <person name="Rasko D.A."/>
        </authorList>
    </citation>
    <scope>NUCLEOTIDE SEQUENCE [LARGE SCALE GENOMIC DNA]</scope>
    <source>
        <strain evidence="2">Ames ancestor</strain>
        <plasmid evidence="2">pXO1</plasmid>
    </source>
</reference>
<dbReference type="HOGENOM" id="CLU_3401911_0_0_9"/>